<comment type="caution">
    <text evidence="1">The sequence shown here is derived from an EMBL/GenBank/DDBJ whole genome shotgun (WGS) entry which is preliminary data.</text>
</comment>
<evidence type="ECO:0000313" key="1">
    <source>
        <dbReference type="EMBL" id="CAE8661334.1"/>
    </source>
</evidence>
<dbReference type="Proteomes" id="UP000626109">
    <property type="component" value="Unassembled WGS sequence"/>
</dbReference>
<evidence type="ECO:0000313" key="2">
    <source>
        <dbReference type="Proteomes" id="UP000626109"/>
    </source>
</evidence>
<gene>
    <name evidence="1" type="ORF">PGLA2088_LOCUS14477</name>
</gene>
<reference evidence="1" key="1">
    <citation type="submission" date="2021-02" db="EMBL/GenBank/DDBJ databases">
        <authorList>
            <person name="Dougan E. K."/>
            <person name="Rhodes N."/>
            <person name="Thang M."/>
            <person name="Chan C."/>
        </authorList>
    </citation>
    <scope>NUCLEOTIDE SEQUENCE</scope>
</reference>
<protein>
    <submittedName>
        <fullName evidence="1">Uncharacterized protein</fullName>
    </submittedName>
</protein>
<dbReference type="EMBL" id="CAJNNW010017675">
    <property type="protein sequence ID" value="CAE8661334.1"/>
    <property type="molecule type" value="Genomic_DNA"/>
</dbReference>
<accession>A0A813J1F0</accession>
<proteinExistence type="predicted"/>
<sequence>MAYSCCSDTVATNPLGMVCRTYHLGVAAMAGNAATHCLHAAKTPRALALPKFLRASTAVSTPPRAAELQATWLTRVAATQLPQTHWAWCAAPTTLASQPWQATLPRTAPMPPKTPRVLSLQKFFCSASLPALPAAL</sequence>
<dbReference type="AlphaFoldDB" id="A0A813J1F0"/>
<name>A0A813J1F0_POLGL</name>
<organism evidence="1 2">
    <name type="scientific">Polarella glacialis</name>
    <name type="common">Dinoflagellate</name>
    <dbReference type="NCBI Taxonomy" id="89957"/>
    <lineage>
        <taxon>Eukaryota</taxon>
        <taxon>Sar</taxon>
        <taxon>Alveolata</taxon>
        <taxon>Dinophyceae</taxon>
        <taxon>Suessiales</taxon>
        <taxon>Suessiaceae</taxon>
        <taxon>Polarella</taxon>
    </lineage>
</organism>